<dbReference type="EMBL" id="JAMOIM010000040">
    <property type="protein sequence ID" value="MCW6512095.1"/>
    <property type="molecule type" value="Genomic_DNA"/>
</dbReference>
<reference evidence="3" key="1">
    <citation type="submission" date="2022-05" db="EMBL/GenBank/DDBJ databases">
        <authorList>
            <person name="Pankratov T."/>
        </authorList>
    </citation>
    <scope>NUCLEOTIDE SEQUENCE</scope>
    <source>
        <strain evidence="3">BP6-180914</strain>
    </source>
</reference>
<keyword evidence="4" id="KW-1185">Reference proteome</keyword>
<proteinExistence type="predicted"/>
<dbReference type="RefSeq" id="WP_282588472.1">
    <property type="nucleotide sequence ID" value="NZ_JAMOIM010000040.1"/>
</dbReference>
<feature type="region of interest" description="Disordered" evidence="1">
    <location>
        <begin position="272"/>
        <end position="301"/>
    </location>
</feature>
<feature type="domain" description="(+)RNA virus helicase C-terminal" evidence="2">
    <location>
        <begin position="522"/>
        <end position="632"/>
    </location>
</feature>
<evidence type="ECO:0000256" key="1">
    <source>
        <dbReference type="SAM" id="MobiDB-lite"/>
    </source>
</evidence>
<dbReference type="Proteomes" id="UP001165667">
    <property type="component" value="Unassembled WGS sequence"/>
</dbReference>
<evidence type="ECO:0000313" key="4">
    <source>
        <dbReference type="Proteomes" id="UP001165667"/>
    </source>
</evidence>
<organism evidence="3 4">
    <name type="scientific">Lichenifustis flavocetrariae</name>
    <dbReference type="NCBI Taxonomy" id="2949735"/>
    <lineage>
        <taxon>Bacteria</taxon>
        <taxon>Pseudomonadati</taxon>
        <taxon>Pseudomonadota</taxon>
        <taxon>Alphaproteobacteria</taxon>
        <taxon>Hyphomicrobiales</taxon>
        <taxon>Lichenihabitantaceae</taxon>
        <taxon>Lichenifustis</taxon>
    </lineage>
</organism>
<feature type="region of interest" description="Disordered" evidence="1">
    <location>
        <begin position="185"/>
        <end position="214"/>
    </location>
</feature>
<evidence type="ECO:0000313" key="3">
    <source>
        <dbReference type="EMBL" id="MCW6512095.1"/>
    </source>
</evidence>
<dbReference type="InterPro" id="IPR027417">
    <property type="entry name" value="P-loop_NTPase"/>
</dbReference>
<comment type="caution">
    <text evidence="3">The sequence shown here is derived from an EMBL/GenBank/DDBJ whole genome shotgun (WGS) entry which is preliminary data.</text>
</comment>
<feature type="compositionally biased region" description="Polar residues" evidence="1">
    <location>
        <begin position="277"/>
        <end position="295"/>
    </location>
</feature>
<name>A0AA42CR49_9HYPH</name>
<gene>
    <name evidence="3" type="ORF">M8523_29615</name>
</gene>
<feature type="compositionally biased region" description="Polar residues" evidence="1">
    <location>
        <begin position="192"/>
        <end position="214"/>
    </location>
</feature>
<feature type="compositionally biased region" description="Polar residues" evidence="1">
    <location>
        <begin position="156"/>
        <end position="173"/>
    </location>
</feature>
<protein>
    <recommendedName>
        <fullName evidence="2">(+)RNA virus helicase C-terminal domain-containing protein</fullName>
    </recommendedName>
</protein>
<dbReference type="InterPro" id="IPR027351">
    <property type="entry name" value="(+)RNA_virus_helicase_core_dom"/>
</dbReference>
<dbReference type="Gene3D" id="3.40.50.300">
    <property type="entry name" value="P-loop containing nucleotide triphosphate hydrolases"/>
    <property type="match status" value="1"/>
</dbReference>
<dbReference type="AlphaFoldDB" id="A0AA42CR49"/>
<feature type="region of interest" description="Disordered" evidence="1">
    <location>
        <begin position="151"/>
        <end position="173"/>
    </location>
</feature>
<dbReference type="SUPFAM" id="SSF52540">
    <property type="entry name" value="P-loop containing nucleoside triphosphate hydrolases"/>
    <property type="match status" value="1"/>
</dbReference>
<sequence>MVVKKSPQTVLRQAKILSAEFRALCAKEDVAPREINDVVLRIFALADDIIRIYGLDPEVITRPPPGRKIRIQQPDTIKLSAAIGERVRARIDLYDNEKTKQTVRYLWRHGEDLLQIAASLSQIVFGSTLLFDEPHFFPLTIAPLRRIEARDGGVSPQRTGQPPKQQNADGASETQQIAVAPFVVAGDGNRPGTLQTETRLGPSSATWQSSDTPTHVTPTVLAATLGSVQAPTQDSPRASVFQSPAVIAPDSTGMAVATMEISSTGNGEAAGVLESGRPTSSQEVSEINNTPTTGTEGPRDEIRVQRGNAPSYVRTHDAAVIGERERVLRDIWNRMVIRALGPPEGTTIAPQHLTAPERGYRGEAPLLTEIRYLLAVAASMVASADDATEIAVFPQDVCYTRPAATLARIDVTADYENFFADAETAVEDLICKKIVDEPALSRYEEAVLQRHQFDLRRNPDGFAKFKPPVQYNSNNSKPPYLAAAKSHRNKKVRKYFSLREDRLKKFPPNIKWVFENGSNVLILSPAGSGKSTIIESLGGAHGVAYVNAATYQFKLRKRVGGSEQYKSWNDLLEAAKSNILETGLPTGLVVDECTMVGPLFLSQTEVFAQVILVGDPCQLGYPLSDAFAADFVTRSGGSVVKGGPVYRIKSRILFDLMNYIGYDGECIGVALDDQLSCSSLEIIKCTQHTLSKAINVVLTAIRHCAEGRRVMLATQNGELMRLVRSIYSDDVVLLKYLDQMFSIYWLSSIQGSETDVLIFDPFEVDTYITDPYLAAKYLSMLLGRAKMTISALISDKSPATTAGEIRPFSLMFNSCLEYSPSDITNDI</sequence>
<dbReference type="GO" id="GO:0005524">
    <property type="term" value="F:ATP binding"/>
    <property type="evidence" value="ECO:0007669"/>
    <property type="project" value="InterPro"/>
</dbReference>
<accession>A0AA42CR49</accession>
<dbReference type="Pfam" id="PF01443">
    <property type="entry name" value="Viral_helicase1"/>
    <property type="match status" value="1"/>
</dbReference>
<evidence type="ECO:0000259" key="2">
    <source>
        <dbReference type="Pfam" id="PF01443"/>
    </source>
</evidence>